<evidence type="ECO:0000313" key="2">
    <source>
        <dbReference type="EMBL" id="KAF9804689.1"/>
    </source>
</evidence>
<dbReference type="EMBL" id="JADOXO010000420">
    <property type="protein sequence ID" value="KAF9804689.1"/>
    <property type="molecule type" value="Genomic_DNA"/>
</dbReference>
<protein>
    <submittedName>
        <fullName evidence="2">Uncharacterized protein</fullName>
    </submittedName>
</protein>
<feature type="compositionally biased region" description="Polar residues" evidence="1">
    <location>
        <begin position="1"/>
        <end position="23"/>
    </location>
</feature>
<reference evidence="2" key="1">
    <citation type="submission" date="2020-11" db="EMBL/GenBank/DDBJ databases">
        <authorList>
            <person name="Koelle M."/>
            <person name="Horta M.A.C."/>
            <person name="Nowrousian M."/>
            <person name="Ohm R.A."/>
            <person name="Benz P."/>
            <person name="Pilgard A."/>
        </authorList>
    </citation>
    <scope>NUCLEOTIDE SEQUENCE</scope>
    <source>
        <strain evidence="2">FPRL280</strain>
    </source>
</reference>
<evidence type="ECO:0000256" key="1">
    <source>
        <dbReference type="SAM" id="MobiDB-lite"/>
    </source>
</evidence>
<feature type="region of interest" description="Disordered" evidence="1">
    <location>
        <begin position="1"/>
        <end position="112"/>
    </location>
</feature>
<accession>A0A8H7NUS6</accession>
<dbReference type="Proteomes" id="UP000639403">
    <property type="component" value="Unassembled WGS sequence"/>
</dbReference>
<reference evidence="2" key="2">
    <citation type="journal article" name="Front. Microbiol.">
        <title>Degradative Capacity of Two Strains of Rhodonia placenta: From Phenotype to Genotype.</title>
        <authorList>
            <person name="Kolle M."/>
            <person name="Horta M.A.C."/>
            <person name="Nowrousian M."/>
            <person name="Ohm R.A."/>
            <person name="Benz J.P."/>
            <person name="Pilgard A."/>
        </authorList>
    </citation>
    <scope>NUCLEOTIDE SEQUENCE</scope>
    <source>
        <strain evidence="2">FPRL280</strain>
    </source>
</reference>
<gene>
    <name evidence="2" type="ORF">IEO21_09278</name>
</gene>
<proteinExistence type="predicted"/>
<name>A0A8H7NUS6_9APHY</name>
<feature type="compositionally biased region" description="Low complexity" evidence="1">
    <location>
        <begin position="62"/>
        <end position="83"/>
    </location>
</feature>
<evidence type="ECO:0000313" key="3">
    <source>
        <dbReference type="Proteomes" id="UP000639403"/>
    </source>
</evidence>
<organism evidence="2 3">
    <name type="scientific">Rhodonia placenta</name>
    <dbReference type="NCBI Taxonomy" id="104341"/>
    <lineage>
        <taxon>Eukaryota</taxon>
        <taxon>Fungi</taxon>
        <taxon>Dikarya</taxon>
        <taxon>Basidiomycota</taxon>
        <taxon>Agaricomycotina</taxon>
        <taxon>Agaricomycetes</taxon>
        <taxon>Polyporales</taxon>
        <taxon>Adustoporiaceae</taxon>
        <taxon>Rhodonia</taxon>
    </lineage>
</organism>
<comment type="caution">
    <text evidence="2">The sequence shown here is derived from an EMBL/GenBank/DDBJ whole genome shotgun (WGS) entry which is preliminary data.</text>
</comment>
<dbReference type="AlphaFoldDB" id="A0A8H7NUS6"/>
<sequence>MDDQNISPQQNSNYPSSTGTDSYAQGPGSGADAQQFSQGQGGGYDNMQQSGQDDMGGGGYEGNQSNQQGQQGQQNQQGQGQTQEKQDWLDKGLTMMGKKAGMNVSGQQADSAGDFINKEVNQHTGRKLPGVQ</sequence>